<keyword evidence="5" id="KW-1185">Reference proteome</keyword>
<comment type="caution">
    <text evidence="4">The sequence shown here is derived from an EMBL/GenBank/DDBJ whole genome shotgun (WGS) entry which is preliminary data.</text>
</comment>
<keyword evidence="2" id="KW-0446">Lipid-binding</keyword>
<dbReference type="InterPro" id="IPR035984">
    <property type="entry name" value="Acyl-CoA-binding_sf"/>
</dbReference>
<evidence type="ECO:0000259" key="3">
    <source>
        <dbReference type="PROSITE" id="PS51228"/>
    </source>
</evidence>
<dbReference type="InterPro" id="IPR000582">
    <property type="entry name" value="Acyl-CoA-binding_protein"/>
</dbReference>
<sequence>MSHPESPEFLQAQQATEAFTTKPTNDELLRLYGTRRPLGNLMACLSWAAEGSFETYMALFKIGKGFDLESAPKPGMFDMKGKAKYNAWKAAVEEEGITDPEEAQKKYVEFVEGLKSKYT</sequence>
<reference evidence="4 5" key="1">
    <citation type="submission" date="2018-06" db="EMBL/GenBank/DDBJ databases">
        <title>Genome analysis of cellulolytic fungus Trichoderma lentiforme CFAM-422.</title>
        <authorList>
            <person name="Steindorff A.S."/>
            <person name="Formighieri E.F."/>
            <person name="Midorikawa G.E.O."/>
            <person name="Tamietti M.S."/>
            <person name="Ramos E.Z."/>
            <person name="Silva A.S."/>
            <person name="Bon E.P.S."/>
            <person name="Mendes T.D."/>
            <person name="Damaso M.C.T."/>
            <person name="Favaro L.C.L."/>
        </authorList>
    </citation>
    <scope>NUCLEOTIDE SEQUENCE [LARGE SCALE GENOMIC DNA]</scope>
    <source>
        <strain evidence="4 5">CFAM-422</strain>
    </source>
</reference>
<comment type="similarity">
    <text evidence="1">Belongs to the ACBP family.</text>
</comment>
<dbReference type="PROSITE" id="PS51228">
    <property type="entry name" value="ACB_2"/>
    <property type="match status" value="1"/>
</dbReference>
<dbReference type="PANTHER" id="PTHR23310">
    <property type="entry name" value="ACYL-COA-BINDING PROTEIN, ACBP"/>
    <property type="match status" value="1"/>
</dbReference>
<accession>A0A9P4XI96</accession>
<dbReference type="InterPro" id="IPR014352">
    <property type="entry name" value="FERM/acyl-CoA-bd_prot_sf"/>
</dbReference>
<evidence type="ECO:0000313" key="4">
    <source>
        <dbReference type="EMBL" id="KAF3072667.1"/>
    </source>
</evidence>
<organism evidence="4 5">
    <name type="scientific">Trichoderma lentiforme</name>
    <dbReference type="NCBI Taxonomy" id="1567552"/>
    <lineage>
        <taxon>Eukaryota</taxon>
        <taxon>Fungi</taxon>
        <taxon>Dikarya</taxon>
        <taxon>Ascomycota</taxon>
        <taxon>Pezizomycotina</taxon>
        <taxon>Sordariomycetes</taxon>
        <taxon>Hypocreomycetidae</taxon>
        <taxon>Hypocreales</taxon>
        <taxon>Hypocreaceae</taxon>
        <taxon>Trichoderma</taxon>
    </lineage>
</organism>
<dbReference type="SUPFAM" id="SSF47027">
    <property type="entry name" value="Acyl-CoA binding protein"/>
    <property type="match status" value="1"/>
</dbReference>
<proteinExistence type="inferred from homology"/>
<dbReference type="EMBL" id="QLNT01000008">
    <property type="protein sequence ID" value="KAF3072667.1"/>
    <property type="molecule type" value="Genomic_DNA"/>
</dbReference>
<evidence type="ECO:0000256" key="2">
    <source>
        <dbReference type="ARBA" id="ARBA00023121"/>
    </source>
</evidence>
<dbReference type="GO" id="GO:0006631">
    <property type="term" value="P:fatty acid metabolic process"/>
    <property type="evidence" value="ECO:0007669"/>
    <property type="project" value="TreeGrafter"/>
</dbReference>
<dbReference type="Pfam" id="PF00887">
    <property type="entry name" value="ACBP"/>
    <property type="match status" value="1"/>
</dbReference>
<evidence type="ECO:0000256" key="1">
    <source>
        <dbReference type="ARBA" id="ARBA00005567"/>
    </source>
</evidence>
<dbReference type="Proteomes" id="UP000801864">
    <property type="component" value="Unassembled WGS sequence"/>
</dbReference>
<gene>
    <name evidence="4" type="ORF">CFAM422_005161</name>
</gene>
<dbReference type="AlphaFoldDB" id="A0A9P4XI96"/>
<protein>
    <recommendedName>
        <fullName evidence="3">ACB domain-containing protein</fullName>
    </recommendedName>
</protein>
<dbReference type="GO" id="GO:0000062">
    <property type="term" value="F:fatty-acyl-CoA binding"/>
    <property type="evidence" value="ECO:0007669"/>
    <property type="project" value="InterPro"/>
</dbReference>
<dbReference type="Gene3D" id="1.20.80.10">
    <property type="match status" value="1"/>
</dbReference>
<name>A0A9P4XI96_9HYPO</name>
<feature type="domain" description="ACB" evidence="3">
    <location>
        <begin position="1"/>
        <end position="119"/>
    </location>
</feature>
<evidence type="ECO:0000313" key="5">
    <source>
        <dbReference type="Proteomes" id="UP000801864"/>
    </source>
</evidence>
<dbReference type="PANTHER" id="PTHR23310:SF62">
    <property type="entry name" value="ACYL-COA BINDING PROTEIN 1, ISOFORM A"/>
    <property type="match status" value="1"/>
</dbReference>